<name>A0A382RLV9_9ZZZZ</name>
<protein>
    <submittedName>
        <fullName evidence="2">Uncharacterized protein</fullName>
    </submittedName>
</protein>
<sequence length="150" mass="15908">MARKAYGNHATQVNLGTHPDDGTSPVGSAEWNAALDKEGMLGFSEQTISSATLRTIASGVATVYDTITVVTSESSTTDDLDKLATTNTSEYDLIYLFANTGHTITLKHTASPSAAGHIFTVGEADEVLSATKPTILIRKDVSGVAYWYGY</sequence>
<reference evidence="2" key="1">
    <citation type="submission" date="2018-05" db="EMBL/GenBank/DDBJ databases">
        <authorList>
            <person name="Lanie J.A."/>
            <person name="Ng W.-L."/>
            <person name="Kazmierczak K.M."/>
            <person name="Andrzejewski T.M."/>
            <person name="Davidsen T.M."/>
            <person name="Wayne K.J."/>
            <person name="Tettelin H."/>
            <person name="Glass J.I."/>
            <person name="Rusch D."/>
            <person name="Podicherti R."/>
            <person name="Tsui H.-C.T."/>
            <person name="Winkler M.E."/>
        </authorList>
    </citation>
    <scope>NUCLEOTIDE SEQUENCE</scope>
</reference>
<organism evidence="2">
    <name type="scientific">marine metagenome</name>
    <dbReference type="NCBI Taxonomy" id="408172"/>
    <lineage>
        <taxon>unclassified sequences</taxon>
        <taxon>metagenomes</taxon>
        <taxon>ecological metagenomes</taxon>
    </lineage>
</organism>
<dbReference type="AlphaFoldDB" id="A0A382RLV9"/>
<evidence type="ECO:0000256" key="1">
    <source>
        <dbReference type="SAM" id="MobiDB-lite"/>
    </source>
</evidence>
<gene>
    <name evidence="2" type="ORF">METZ01_LOCUS351538</name>
</gene>
<feature type="non-terminal residue" evidence="2">
    <location>
        <position position="150"/>
    </location>
</feature>
<dbReference type="EMBL" id="UINC01122708">
    <property type="protein sequence ID" value="SVC98684.1"/>
    <property type="molecule type" value="Genomic_DNA"/>
</dbReference>
<evidence type="ECO:0000313" key="2">
    <source>
        <dbReference type="EMBL" id="SVC98684.1"/>
    </source>
</evidence>
<proteinExistence type="predicted"/>
<accession>A0A382RLV9</accession>
<feature type="region of interest" description="Disordered" evidence="1">
    <location>
        <begin position="1"/>
        <end position="24"/>
    </location>
</feature>